<dbReference type="InterPro" id="IPR000866">
    <property type="entry name" value="AhpC/TSA"/>
</dbReference>
<dbReference type="AlphaFoldDB" id="A0A2M7TFR7"/>
<feature type="domain" description="Alkyl hydroperoxide reductase subunit C/ Thiol specific antioxidant" evidence="7">
    <location>
        <begin position="6"/>
        <end position="45"/>
    </location>
</feature>
<keyword evidence="2" id="KW-0575">Peroxidase</keyword>
<evidence type="ECO:0000313" key="8">
    <source>
        <dbReference type="EMBL" id="PIZ44789.1"/>
    </source>
</evidence>
<dbReference type="Proteomes" id="UP000230553">
    <property type="component" value="Unassembled WGS sequence"/>
</dbReference>
<comment type="function">
    <text evidence="1">Thiol-specific peroxidase that catalyzes the reduction of hydrogen peroxide and organic hydroperoxides to water and alcohols, respectively. Plays a role in cell protection against oxidative stress by detoxifying peroxides and as sensor of hydrogen peroxide-mediated signaling events.</text>
</comment>
<comment type="caution">
    <text evidence="8">The sequence shown here is derived from an EMBL/GenBank/DDBJ whole genome shotgun (WGS) entry which is preliminary data.</text>
</comment>
<evidence type="ECO:0000256" key="6">
    <source>
        <dbReference type="ARBA" id="ARBA00023284"/>
    </source>
</evidence>
<reference evidence="9" key="1">
    <citation type="submission" date="2017-09" db="EMBL/GenBank/DDBJ databases">
        <title>Depth-based differentiation of microbial function through sediment-hosted aquifers and enrichment of novel symbionts in the deep terrestrial subsurface.</title>
        <authorList>
            <person name="Probst A.J."/>
            <person name="Ladd B."/>
            <person name="Jarett J.K."/>
            <person name="Geller-Mcgrath D.E."/>
            <person name="Sieber C.M.K."/>
            <person name="Emerson J.B."/>
            <person name="Anantharaman K."/>
            <person name="Thomas B.C."/>
            <person name="Malmstrom R."/>
            <person name="Stieglmeier M."/>
            <person name="Klingl A."/>
            <person name="Woyke T."/>
            <person name="Ryan C.M."/>
            <person name="Banfield J.F."/>
        </authorList>
    </citation>
    <scope>NUCLEOTIDE SEQUENCE [LARGE SCALE GENOMIC DNA]</scope>
</reference>
<dbReference type="GO" id="GO:0045454">
    <property type="term" value="P:cell redox homeostasis"/>
    <property type="evidence" value="ECO:0007669"/>
    <property type="project" value="TreeGrafter"/>
</dbReference>
<keyword evidence="6" id="KW-0676">Redox-active center</keyword>
<keyword evidence="3" id="KW-0049">Antioxidant</keyword>
<dbReference type="Gene3D" id="3.40.30.10">
    <property type="entry name" value="Glutaredoxin"/>
    <property type="match status" value="1"/>
</dbReference>
<proteinExistence type="predicted"/>
<evidence type="ECO:0000256" key="1">
    <source>
        <dbReference type="ARBA" id="ARBA00003330"/>
    </source>
</evidence>
<dbReference type="InterPro" id="IPR036249">
    <property type="entry name" value="Thioredoxin-like_sf"/>
</dbReference>
<dbReference type="GO" id="GO:0034599">
    <property type="term" value="P:cellular response to oxidative stress"/>
    <property type="evidence" value="ECO:0007669"/>
    <property type="project" value="TreeGrafter"/>
</dbReference>
<protein>
    <recommendedName>
        <fullName evidence="7">Alkyl hydroperoxide reductase subunit C/ Thiol specific antioxidant domain-containing protein</fullName>
    </recommendedName>
</protein>
<sequence>MKIKLGQIAPDFTLPDQDGKEHSLSDYKGEWVLLYFYPKDDTMGCILLS</sequence>
<evidence type="ECO:0000256" key="2">
    <source>
        <dbReference type="ARBA" id="ARBA00022559"/>
    </source>
</evidence>
<name>A0A2M7TFR7_9BACT</name>
<organism evidence="8 9">
    <name type="scientific">Candidatus Wolfebacteria bacterium CG_4_10_14_0_2_um_filter_39_18</name>
    <dbReference type="NCBI Taxonomy" id="1975061"/>
    <lineage>
        <taxon>Bacteria</taxon>
        <taxon>Candidatus Wolfeibacteriota</taxon>
    </lineage>
</organism>
<dbReference type="InterPro" id="IPR050924">
    <property type="entry name" value="Peroxiredoxin_BCP/PrxQ"/>
</dbReference>
<dbReference type="PANTHER" id="PTHR42801:SF4">
    <property type="entry name" value="AHPC_TSA FAMILY PROTEIN"/>
    <property type="match status" value="1"/>
</dbReference>
<evidence type="ECO:0000259" key="7">
    <source>
        <dbReference type="Pfam" id="PF00578"/>
    </source>
</evidence>
<gene>
    <name evidence="8" type="ORF">COY31_01770</name>
</gene>
<keyword evidence="4" id="KW-0560">Oxidoreductase</keyword>
<evidence type="ECO:0000256" key="4">
    <source>
        <dbReference type="ARBA" id="ARBA00023002"/>
    </source>
</evidence>
<accession>A0A2M7TFR7</accession>
<evidence type="ECO:0000313" key="9">
    <source>
        <dbReference type="Proteomes" id="UP000230553"/>
    </source>
</evidence>
<evidence type="ECO:0000256" key="3">
    <source>
        <dbReference type="ARBA" id="ARBA00022862"/>
    </source>
</evidence>
<dbReference type="GO" id="GO:0005737">
    <property type="term" value="C:cytoplasm"/>
    <property type="evidence" value="ECO:0007669"/>
    <property type="project" value="TreeGrafter"/>
</dbReference>
<dbReference type="EMBL" id="PFNM01000036">
    <property type="protein sequence ID" value="PIZ44789.1"/>
    <property type="molecule type" value="Genomic_DNA"/>
</dbReference>
<dbReference type="GO" id="GO:0008379">
    <property type="term" value="F:thioredoxin peroxidase activity"/>
    <property type="evidence" value="ECO:0007669"/>
    <property type="project" value="TreeGrafter"/>
</dbReference>
<dbReference type="Pfam" id="PF00578">
    <property type="entry name" value="AhpC-TSA"/>
    <property type="match status" value="1"/>
</dbReference>
<evidence type="ECO:0000256" key="5">
    <source>
        <dbReference type="ARBA" id="ARBA00023157"/>
    </source>
</evidence>
<keyword evidence="5" id="KW-1015">Disulfide bond</keyword>
<dbReference type="SUPFAM" id="SSF52833">
    <property type="entry name" value="Thioredoxin-like"/>
    <property type="match status" value="1"/>
</dbReference>
<dbReference type="PANTHER" id="PTHR42801">
    <property type="entry name" value="THIOREDOXIN-DEPENDENT PEROXIDE REDUCTASE"/>
    <property type="match status" value="1"/>
</dbReference>